<reference evidence="3 4" key="1">
    <citation type="submission" date="2024-10" db="EMBL/GenBank/DDBJ databases">
        <title>The Natural Products Discovery Center: Release of the First 8490 Sequenced Strains for Exploring Actinobacteria Biosynthetic Diversity.</title>
        <authorList>
            <person name="Kalkreuter E."/>
            <person name="Kautsar S.A."/>
            <person name="Yang D."/>
            <person name="Bader C.D."/>
            <person name="Teijaro C.N."/>
            <person name="Fluegel L."/>
            <person name="Davis C.M."/>
            <person name="Simpson J.R."/>
            <person name="Lauterbach L."/>
            <person name="Steele A.D."/>
            <person name="Gui C."/>
            <person name="Meng S."/>
            <person name="Li G."/>
            <person name="Viehrig K."/>
            <person name="Ye F."/>
            <person name="Su P."/>
            <person name="Kiefer A.F."/>
            <person name="Nichols A."/>
            <person name="Cepeda A.J."/>
            <person name="Yan W."/>
            <person name="Fan B."/>
            <person name="Jiang Y."/>
            <person name="Adhikari A."/>
            <person name="Zheng C.-J."/>
            <person name="Schuster L."/>
            <person name="Cowan T.M."/>
            <person name="Smanski M.J."/>
            <person name="Chevrette M.G."/>
            <person name="De Carvalho L.P.S."/>
            <person name="Shen B."/>
        </authorList>
    </citation>
    <scope>NUCLEOTIDE SEQUENCE [LARGE SCALE GENOMIC DNA]</scope>
    <source>
        <strain evidence="3 4">NPDC001281</strain>
    </source>
</reference>
<evidence type="ECO:0000256" key="1">
    <source>
        <dbReference type="SAM" id="MobiDB-lite"/>
    </source>
</evidence>
<feature type="compositionally biased region" description="Low complexity" evidence="1">
    <location>
        <begin position="431"/>
        <end position="456"/>
    </location>
</feature>
<feature type="region of interest" description="Disordered" evidence="1">
    <location>
        <begin position="431"/>
        <end position="479"/>
    </location>
</feature>
<feature type="compositionally biased region" description="Pro residues" evidence="1">
    <location>
        <begin position="21"/>
        <end position="31"/>
    </location>
</feature>
<feature type="compositionally biased region" description="Basic and acidic residues" evidence="1">
    <location>
        <begin position="171"/>
        <end position="180"/>
    </location>
</feature>
<evidence type="ECO:0000313" key="3">
    <source>
        <dbReference type="EMBL" id="MFF4777727.1"/>
    </source>
</evidence>
<comment type="caution">
    <text evidence="3">The sequence shown here is derived from an EMBL/GenBank/DDBJ whole genome shotgun (WGS) entry which is preliminary data.</text>
</comment>
<feature type="compositionally biased region" description="Pro residues" evidence="1">
    <location>
        <begin position="307"/>
        <end position="323"/>
    </location>
</feature>
<feature type="compositionally biased region" description="Basic and acidic residues" evidence="1">
    <location>
        <begin position="138"/>
        <end position="153"/>
    </location>
</feature>
<evidence type="ECO:0008006" key="5">
    <source>
        <dbReference type="Google" id="ProtNLM"/>
    </source>
</evidence>
<dbReference type="Proteomes" id="UP001602119">
    <property type="component" value="Unassembled WGS sequence"/>
</dbReference>
<gene>
    <name evidence="3" type="ORF">ACFY05_33355</name>
</gene>
<feature type="compositionally biased region" description="Basic and acidic residues" evidence="1">
    <location>
        <begin position="264"/>
        <end position="276"/>
    </location>
</feature>
<proteinExistence type="predicted"/>
<feature type="compositionally biased region" description="Pro residues" evidence="1">
    <location>
        <begin position="240"/>
        <end position="255"/>
    </location>
</feature>
<keyword evidence="2" id="KW-0472">Membrane</keyword>
<keyword evidence="4" id="KW-1185">Reference proteome</keyword>
<protein>
    <recommendedName>
        <fullName evidence="5">DUF1795 domain-containing protein</fullName>
    </recommendedName>
</protein>
<dbReference type="RefSeq" id="WP_066943121.1">
    <property type="nucleotide sequence ID" value="NZ_BBYK01000052.1"/>
</dbReference>
<evidence type="ECO:0000256" key="2">
    <source>
        <dbReference type="SAM" id="Phobius"/>
    </source>
</evidence>
<feature type="transmembrane region" description="Helical" evidence="2">
    <location>
        <begin position="403"/>
        <end position="425"/>
    </location>
</feature>
<feature type="compositionally biased region" description="Basic and acidic residues" evidence="1">
    <location>
        <begin position="210"/>
        <end position="222"/>
    </location>
</feature>
<feature type="compositionally biased region" description="Low complexity" evidence="1">
    <location>
        <begin position="337"/>
        <end position="346"/>
    </location>
</feature>
<feature type="compositionally biased region" description="Basic and acidic residues" evidence="1">
    <location>
        <begin position="385"/>
        <end position="394"/>
    </location>
</feature>
<sequence length="640" mass="68432">MITGGTVPSEHSESQRTPAWPEVPPAWPEVPPGSSFTPSARSFEAAEHAADPSRHTGQYPPMGPSGNPSYGGEARDAYLPPAASYGDTRADDPYGMPQSSQHATGPNPFLPPPPASYGSDPLGVRPEPARQDAWSEQSRQDVWETPRREHARQDSMWPEPARQDSAWSEPARQDNGRRPEPMWPDPLPTDSSRPDPLAPDPMRPDPLGVRQDRPDPLRDDPLGIRQDPLRSGPSADRPDPLAPDPMRPDPLAPDPMRPDPLGVRQDRPDPLRDDRLAFGGAAAADATMSLPTPSAPAPDSTMSMPAPTAPPQAAPGGPPPAGHPAPQQHPGFPPAAGPHGQAPQGGMERADDPYRPFVTAGQISGPKTPPAHRQEELWNTVFGPEGERDPNDDYYEDENRRPIWLFALLGTVVIALVAALVWAFVSGPLSGDSPDDTTPSSKPSAKQSAPVAAKPQSLPALPTYKGTPSPVAGTVTDSEGKITLPKFGGPWTLDQRSQHIHDTYGFATRQYVAAGMTPGGKPQFAQVMTGPLEKSLAAKYTAGDDLGPVINSVMLQARQRLFDKDNKVSKAAQQRVSRGGMTGQLVAYTVKSGAEQTTAVVAALDAGGELPTIVYMQVPKQKNELLPDINTVFKRIRPVG</sequence>
<feature type="region of interest" description="Disordered" evidence="1">
    <location>
        <begin position="1"/>
        <end position="394"/>
    </location>
</feature>
<dbReference type="EMBL" id="JBIAXI010000025">
    <property type="protein sequence ID" value="MFF4777727.1"/>
    <property type="molecule type" value="Genomic_DNA"/>
</dbReference>
<organism evidence="3 4">
    <name type="scientific">Microtetraspora fusca</name>
    <dbReference type="NCBI Taxonomy" id="1997"/>
    <lineage>
        <taxon>Bacteria</taxon>
        <taxon>Bacillati</taxon>
        <taxon>Actinomycetota</taxon>
        <taxon>Actinomycetes</taxon>
        <taxon>Streptosporangiales</taxon>
        <taxon>Streptosporangiaceae</taxon>
        <taxon>Microtetraspora</taxon>
    </lineage>
</organism>
<feature type="compositionally biased region" description="Basic and acidic residues" evidence="1">
    <location>
        <begin position="44"/>
        <end position="54"/>
    </location>
</feature>
<keyword evidence="2" id="KW-1133">Transmembrane helix</keyword>
<name>A0ABW6VHX1_MICFU</name>
<evidence type="ECO:0000313" key="4">
    <source>
        <dbReference type="Proteomes" id="UP001602119"/>
    </source>
</evidence>
<feature type="compositionally biased region" description="Low complexity" evidence="1">
    <location>
        <begin position="277"/>
        <end position="286"/>
    </location>
</feature>
<keyword evidence="2" id="KW-0812">Transmembrane</keyword>
<accession>A0ABW6VHX1</accession>